<organism evidence="8 9">
    <name type="scientific">Seminavis robusta</name>
    <dbReference type="NCBI Taxonomy" id="568900"/>
    <lineage>
        <taxon>Eukaryota</taxon>
        <taxon>Sar</taxon>
        <taxon>Stramenopiles</taxon>
        <taxon>Ochrophyta</taxon>
        <taxon>Bacillariophyta</taxon>
        <taxon>Bacillariophyceae</taxon>
        <taxon>Bacillariophycidae</taxon>
        <taxon>Naviculales</taxon>
        <taxon>Naviculaceae</taxon>
        <taxon>Seminavis</taxon>
    </lineage>
</organism>
<dbReference type="InterPro" id="IPR049941">
    <property type="entry name" value="LPLAT_7/PORCN-like"/>
</dbReference>
<comment type="subcellular location">
    <subcellularLocation>
        <location evidence="1">Membrane</location>
        <topology evidence="1">Multi-pass membrane protein</topology>
    </subcellularLocation>
</comment>
<evidence type="ECO:0000313" key="9">
    <source>
        <dbReference type="Proteomes" id="UP001153069"/>
    </source>
</evidence>
<feature type="transmembrane region" description="Helical" evidence="7">
    <location>
        <begin position="474"/>
        <end position="492"/>
    </location>
</feature>
<evidence type="ECO:0000256" key="3">
    <source>
        <dbReference type="ARBA" id="ARBA00022692"/>
    </source>
</evidence>
<dbReference type="InterPro" id="IPR004299">
    <property type="entry name" value="MBOAT_fam"/>
</dbReference>
<dbReference type="PANTHER" id="PTHR13906:SF4">
    <property type="entry name" value="LYSOPHOSPHOLIPID ACYLTRANSFERASE 6"/>
    <property type="match status" value="1"/>
</dbReference>
<gene>
    <name evidence="8" type="ORF">SEMRO_194_G082970.1</name>
</gene>
<keyword evidence="3 7" id="KW-0812">Transmembrane</keyword>
<dbReference type="Pfam" id="PF03062">
    <property type="entry name" value="MBOAT"/>
    <property type="match status" value="1"/>
</dbReference>
<feature type="transmembrane region" description="Helical" evidence="7">
    <location>
        <begin position="53"/>
        <end position="70"/>
    </location>
</feature>
<dbReference type="OrthoDB" id="286734at2759"/>
<name>A0A9N8H962_9STRA</name>
<dbReference type="EMBL" id="CAICTM010000193">
    <property type="protein sequence ID" value="CAB9504357.1"/>
    <property type="molecule type" value="Genomic_DNA"/>
</dbReference>
<accession>A0A9N8H962</accession>
<evidence type="ECO:0000313" key="8">
    <source>
        <dbReference type="EMBL" id="CAB9504357.1"/>
    </source>
</evidence>
<dbReference type="GO" id="GO:0016746">
    <property type="term" value="F:acyltransferase activity"/>
    <property type="evidence" value="ECO:0007669"/>
    <property type="project" value="UniProtKB-KW"/>
</dbReference>
<feature type="transmembrane region" description="Helical" evidence="7">
    <location>
        <begin position="442"/>
        <end position="462"/>
    </location>
</feature>
<feature type="transmembrane region" description="Helical" evidence="7">
    <location>
        <begin position="82"/>
        <end position="101"/>
    </location>
</feature>
<dbReference type="AlphaFoldDB" id="A0A9N8H962"/>
<keyword evidence="6" id="KW-0012">Acyltransferase</keyword>
<evidence type="ECO:0000256" key="5">
    <source>
        <dbReference type="ARBA" id="ARBA00023136"/>
    </source>
</evidence>
<dbReference type="GO" id="GO:0030258">
    <property type="term" value="P:lipid modification"/>
    <property type="evidence" value="ECO:0007669"/>
    <property type="project" value="TreeGrafter"/>
</dbReference>
<feature type="transmembrane region" description="Helical" evidence="7">
    <location>
        <begin position="121"/>
        <end position="138"/>
    </location>
</feature>
<evidence type="ECO:0000256" key="7">
    <source>
        <dbReference type="SAM" id="Phobius"/>
    </source>
</evidence>
<dbReference type="GO" id="GO:0016020">
    <property type="term" value="C:membrane"/>
    <property type="evidence" value="ECO:0007669"/>
    <property type="project" value="UniProtKB-SubCell"/>
</dbReference>
<proteinExistence type="predicted"/>
<reference evidence="8" key="1">
    <citation type="submission" date="2020-06" db="EMBL/GenBank/DDBJ databases">
        <authorList>
            <consortium name="Plant Systems Biology data submission"/>
        </authorList>
    </citation>
    <scope>NUCLEOTIDE SEQUENCE</scope>
    <source>
        <strain evidence="8">D6</strain>
    </source>
</reference>
<keyword evidence="4 7" id="KW-1133">Transmembrane helix</keyword>
<comment type="caution">
    <text evidence="8">The sequence shown here is derived from an EMBL/GenBank/DDBJ whole genome shotgun (WGS) entry which is preliminary data.</text>
</comment>
<evidence type="ECO:0000256" key="2">
    <source>
        <dbReference type="ARBA" id="ARBA00022679"/>
    </source>
</evidence>
<keyword evidence="9" id="KW-1185">Reference proteome</keyword>
<evidence type="ECO:0000256" key="4">
    <source>
        <dbReference type="ARBA" id="ARBA00022989"/>
    </source>
</evidence>
<protein>
    <submittedName>
        <fullName evidence="8">Bound O-acyltransferase domain-containing protein 2</fullName>
    </submittedName>
</protein>
<keyword evidence="2" id="KW-0808">Transferase</keyword>
<dbReference type="PANTHER" id="PTHR13906">
    <property type="entry name" value="PORCUPINE"/>
    <property type="match status" value="1"/>
</dbReference>
<sequence>MHLPEAVTSVLDATLENIYSLEKYVAPTVVLVPPFVSEAVQGLSDQIGFDVETLSYVLGLLLCYPCGMIMNSMPFGKARHFFSFILGAFLLQFTIGVQWIHHMITSLVVYALFAFVPRNKVQIVVPVFVMVYMTLGHLHRQYINYLGWDLDFTGAQMVITQKLFMMAFNLHDGDLLAKGNADRAAKKCEKYALKELPGLLEYLGYTFCFASMLAGPAYEFTVYRDACDGSLLYDKDGKPRGKIPGTLVPSLLPFLKSFLLLGIHVGLGGMFPLLDPTDSQKNPPVLAQEDFLQNPWFYRYGYMWIGLFATRCKYYFAWLNAEGANNLFYAGFEGFDEKGEPKGWGVASNVDVLGFELAPNLSTLSKDWNKKTSLWLTRYVYIRTGGNLMAVYMLSAFWHGFYPGYYLFFLSVPLLTFCERLAKKKISPYFSDARWTPYDFFCMFVTSFFVEYTVSAFIILQLDGAIATWKSHYFFGHILSIGAYIAMTLLPTPKKPEDAKKKVQ</sequence>
<dbReference type="Proteomes" id="UP001153069">
    <property type="component" value="Unassembled WGS sequence"/>
</dbReference>
<keyword evidence="5 7" id="KW-0472">Membrane</keyword>
<feature type="transmembrane region" description="Helical" evidence="7">
    <location>
        <begin position="380"/>
        <end position="398"/>
    </location>
</feature>
<evidence type="ECO:0000256" key="1">
    <source>
        <dbReference type="ARBA" id="ARBA00004141"/>
    </source>
</evidence>
<evidence type="ECO:0000256" key="6">
    <source>
        <dbReference type="ARBA" id="ARBA00023315"/>
    </source>
</evidence>